<dbReference type="AlphaFoldDB" id="A0A7V0T5V8"/>
<dbReference type="PROSITE" id="PS51257">
    <property type="entry name" value="PROKAR_LIPOPROTEIN"/>
    <property type="match status" value="1"/>
</dbReference>
<comment type="caution">
    <text evidence="1">The sequence shown here is derived from an EMBL/GenBank/DDBJ whole genome shotgun (WGS) entry which is preliminary data.</text>
</comment>
<organism evidence="1">
    <name type="scientific">candidate division WOR-3 bacterium</name>
    <dbReference type="NCBI Taxonomy" id="2052148"/>
    <lineage>
        <taxon>Bacteria</taxon>
        <taxon>Bacteria division WOR-3</taxon>
    </lineage>
</organism>
<proteinExistence type="predicted"/>
<dbReference type="Proteomes" id="UP000885672">
    <property type="component" value="Unassembled WGS sequence"/>
</dbReference>
<dbReference type="EMBL" id="DSBX01000211">
    <property type="protein sequence ID" value="HDQ99750.1"/>
    <property type="molecule type" value="Genomic_DNA"/>
</dbReference>
<sequence>MRRFALGLIVFAVAAGMLLTAGCQRDRSFRILSINQGEILLSDLVDFGEIVIREPGGEPERYEISEVPTDIVDMDLQYVEMGLGLPTWTPYLANVERATISYVNLETGETYEAVQVALSAAVQADPEGRRSTRVQIAIAPGQWKASTFEDYLQTAPEDDDYGPVATVKATVTVEGIDYVSTNRVRATKDCLIIFGNFWDEPSRLGQ</sequence>
<name>A0A7V0T5V8_UNCW3</name>
<evidence type="ECO:0000313" key="1">
    <source>
        <dbReference type="EMBL" id="HDQ99750.1"/>
    </source>
</evidence>
<accession>A0A7V0T5V8</accession>
<protein>
    <submittedName>
        <fullName evidence="1">Uncharacterized protein</fullName>
    </submittedName>
</protein>
<gene>
    <name evidence="1" type="ORF">ENN51_05655</name>
</gene>
<reference evidence="1" key="1">
    <citation type="journal article" date="2020" name="mSystems">
        <title>Genome- and Community-Level Interaction Insights into Carbon Utilization and Element Cycling Functions of Hydrothermarchaeota in Hydrothermal Sediment.</title>
        <authorList>
            <person name="Zhou Z."/>
            <person name="Liu Y."/>
            <person name="Xu W."/>
            <person name="Pan J."/>
            <person name="Luo Z.H."/>
            <person name="Li M."/>
        </authorList>
    </citation>
    <scope>NUCLEOTIDE SEQUENCE [LARGE SCALE GENOMIC DNA]</scope>
    <source>
        <strain evidence="1">SpSt-1182</strain>
    </source>
</reference>